<keyword evidence="1" id="KW-0472">Membrane</keyword>
<sequence length="404" mass="45786">MFLAIFKETAKKIVRNKKNRLMLILSVIGIVLYVSLAVTNNENVLTIDKEQIELETYAEYGQKESRLDAGDIAVNSFTGVDTYSLAKQNYELNQSFLKAIDEGDINRLVDLQTSRTPSFQMENVNEYLDDEYAGDFQMKEFERVAIFQQMDALGELDDVNTHIYNNKSAFQQLHSFFTGFGPLIILFLTVFVASEILTDDRKHRTIKAGQPVGFRQYIFYQSVTVFIIMTAATAALITLFILVTGLLHGFGPLSLDVTQYAYQDGYRGEETNFFNIPLSTFLIQSGVLTVILIYLFVRINAVLSLVFRHDIVVMIIGFLLVAFNRIYSGGSEETVLGLPAHIFPQNYFEFGTVLNGVQNYLTMSDQFTFVNGITVLAVTIAVTEIILFVIVFWMDRQKFERAVG</sequence>
<name>A0A1G9B8V2_9BACL</name>
<gene>
    <name evidence="2" type="ORF">SAMN05216216_102162</name>
</gene>
<feature type="transmembrane region" description="Helical" evidence="1">
    <location>
        <begin position="276"/>
        <end position="297"/>
    </location>
</feature>
<accession>A0A1G9B8V2</accession>
<evidence type="ECO:0000313" key="3">
    <source>
        <dbReference type="Proteomes" id="UP000199008"/>
    </source>
</evidence>
<feature type="transmembrane region" description="Helical" evidence="1">
    <location>
        <begin position="218"/>
        <end position="247"/>
    </location>
</feature>
<feature type="transmembrane region" description="Helical" evidence="1">
    <location>
        <begin position="21"/>
        <end position="39"/>
    </location>
</feature>
<dbReference type="Proteomes" id="UP000199008">
    <property type="component" value="Unassembled WGS sequence"/>
</dbReference>
<dbReference type="Pfam" id="PF10325">
    <property type="entry name" value="7TM_GPCR_Srz"/>
    <property type="match status" value="1"/>
</dbReference>
<dbReference type="InterPro" id="IPR018817">
    <property type="entry name" value="7TM_GPCR_serpentine_rcpt_Srz"/>
</dbReference>
<feature type="transmembrane region" description="Helical" evidence="1">
    <location>
        <begin position="309"/>
        <end position="327"/>
    </location>
</feature>
<protein>
    <submittedName>
        <fullName evidence="2">Serpentine type 7TM GPCR chemoreceptor Srz</fullName>
    </submittedName>
</protein>
<dbReference type="STRING" id="576118.SAMN05216216_102162"/>
<keyword evidence="1" id="KW-1133">Transmembrane helix</keyword>
<keyword evidence="3" id="KW-1185">Reference proteome</keyword>
<organism evidence="2 3">
    <name type="scientific">Lacicoccus qingdaonensis</name>
    <dbReference type="NCBI Taxonomy" id="576118"/>
    <lineage>
        <taxon>Bacteria</taxon>
        <taxon>Bacillati</taxon>
        <taxon>Bacillota</taxon>
        <taxon>Bacilli</taxon>
        <taxon>Bacillales</taxon>
        <taxon>Salinicoccaceae</taxon>
        <taxon>Lacicoccus</taxon>
    </lineage>
</organism>
<proteinExistence type="predicted"/>
<dbReference type="PANTHER" id="PTHR37305:SF1">
    <property type="entry name" value="MEMBRANE PROTEIN"/>
    <property type="match status" value="1"/>
</dbReference>
<dbReference type="RefSeq" id="WP_092984260.1">
    <property type="nucleotide sequence ID" value="NZ_FNFY01000002.1"/>
</dbReference>
<dbReference type="PANTHER" id="PTHR37305">
    <property type="entry name" value="INTEGRAL MEMBRANE PROTEIN-RELATED"/>
    <property type="match status" value="1"/>
</dbReference>
<keyword evidence="2" id="KW-0675">Receptor</keyword>
<evidence type="ECO:0000313" key="2">
    <source>
        <dbReference type="EMBL" id="SDK35903.1"/>
    </source>
</evidence>
<dbReference type="AlphaFoldDB" id="A0A1G9B8V2"/>
<feature type="transmembrane region" description="Helical" evidence="1">
    <location>
        <begin position="369"/>
        <end position="394"/>
    </location>
</feature>
<dbReference type="EMBL" id="FNFY01000002">
    <property type="protein sequence ID" value="SDK35903.1"/>
    <property type="molecule type" value="Genomic_DNA"/>
</dbReference>
<reference evidence="3" key="1">
    <citation type="submission" date="2016-10" db="EMBL/GenBank/DDBJ databases">
        <authorList>
            <person name="Varghese N."/>
            <person name="Submissions S."/>
        </authorList>
    </citation>
    <scope>NUCLEOTIDE SEQUENCE [LARGE SCALE GENOMIC DNA]</scope>
    <source>
        <strain evidence="3">CGMCC 1.8895</strain>
    </source>
</reference>
<evidence type="ECO:0000256" key="1">
    <source>
        <dbReference type="SAM" id="Phobius"/>
    </source>
</evidence>
<feature type="transmembrane region" description="Helical" evidence="1">
    <location>
        <begin position="176"/>
        <end position="197"/>
    </location>
</feature>
<keyword evidence="1" id="KW-0812">Transmembrane</keyword>